<gene>
    <name evidence="3" type="ORF">MCNF_41120</name>
</gene>
<keyword evidence="4" id="KW-1185">Reference proteome</keyword>
<feature type="compositionally biased region" description="Low complexity" evidence="1">
    <location>
        <begin position="492"/>
        <end position="501"/>
    </location>
</feature>
<feature type="region of interest" description="Disordered" evidence="1">
    <location>
        <begin position="436"/>
        <end position="516"/>
    </location>
</feature>
<dbReference type="InterPro" id="IPR003615">
    <property type="entry name" value="HNH_nuc"/>
</dbReference>
<feature type="region of interest" description="Disordered" evidence="1">
    <location>
        <begin position="534"/>
        <end position="575"/>
    </location>
</feature>
<evidence type="ECO:0000256" key="1">
    <source>
        <dbReference type="SAM" id="MobiDB-lite"/>
    </source>
</evidence>
<dbReference type="InterPro" id="IPR003870">
    <property type="entry name" value="DUF222"/>
</dbReference>
<feature type="compositionally biased region" description="Basic residues" evidence="1">
    <location>
        <begin position="476"/>
        <end position="491"/>
    </location>
</feature>
<dbReference type="RefSeq" id="WP_235680638.1">
    <property type="nucleotide sequence ID" value="NZ_AP022612.1"/>
</dbReference>
<name>A0A7I7Y1P0_9MYCO</name>
<dbReference type="Proteomes" id="UP000466931">
    <property type="component" value="Chromosome"/>
</dbReference>
<evidence type="ECO:0000313" key="4">
    <source>
        <dbReference type="Proteomes" id="UP000466931"/>
    </source>
</evidence>
<feature type="domain" description="DUF222" evidence="2">
    <location>
        <begin position="20"/>
        <end position="354"/>
    </location>
</feature>
<feature type="compositionally biased region" description="Pro residues" evidence="1">
    <location>
        <begin position="552"/>
        <end position="567"/>
    </location>
</feature>
<sequence length="575" mass="61971">MFDDDSPDGLLTEIEACHRFETMLIGRRMAAIARLVEHRTAEAEADDPDPGYCIITGLTRTSAEIGAALNLAPKLAQDTVAHAEALDTRLPLVGALLRGGDVDWPTVKLILTRTEHVTATLMPQIDAQMSQKLTTWSSWSRRRVIDTVDAAIHSLDPEAAKERRVHAEAGRHVIIIAKPDGTAQLRGILTAPAAAALDARLSAMGTAVCAADSRTLRQRRADALTALNQDQLLSCDCGQAQCASRTAAHTAAADAAAAAVSRGAGARAGGAATGAAGVPAVRTVINVIASAATVSGDSDQPGYLQGFGIIDAAQVRDLVPTALLRPVSCPTLTTAQAHTYTPSAALARFIKTRDLTCRFPGCDRPAWFADLDHTTPFHHTNPAAGGPTAPWNLGCYCREHHRDKTFLDWTDHQLRDGTIVWTSPTGRTYETTPAGAELFPDLLGPPPAPDLLGPPPAPDLLGPPPAPNPFGPPPPPRRRHPQRDKAARRAQARAQLAAQRPRNAEQRRLNAARRQEIDQRQWRNHVRRMLHLFKGTPSTSPWCTWVNDPPEPETLPPDWKPPPPPPIDDTEEPPF</sequence>
<evidence type="ECO:0000313" key="3">
    <source>
        <dbReference type="EMBL" id="BBZ35507.1"/>
    </source>
</evidence>
<reference evidence="3" key="2">
    <citation type="submission" date="2020-02" db="EMBL/GenBank/DDBJ databases">
        <authorList>
            <person name="Matsumoto Y."/>
            <person name="Motooka D."/>
            <person name="Nakamura S."/>
        </authorList>
    </citation>
    <scope>NUCLEOTIDE SEQUENCE</scope>
    <source>
        <strain evidence="3">JCM 13671</strain>
    </source>
</reference>
<feature type="compositionally biased region" description="Basic and acidic residues" evidence="1">
    <location>
        <begin position="502"/>
        <end position="516"/>
    </location>
</feature>
<organism evidence="3 4">
    <name type="scientific">Mycolicibacterium confluentis</name>
    <dbReference type="NCBI Taxonomy" id="28047"/>
    <lineage>
        <taxon>Bacteria</taxon>
        <taxon>Bacillati</taxon>
        <taxon>Actinomycetota</taxon>
        <taxon>Actinomycetes</taxon>
        <taxon>Mycobacteriales</taxon>
        <taxon>Mycobacteriaceae</taxon>
        <taxon>Mycolicibacterium</taxon>
    </lineage>
</organism>
<dbReference type="CDD" id="cd00085">
    <property type="entry name" value="HNHc"/>
    <property type="match status" value="1"/>
</dbReference>
<accession>A0A7I7Y1P0</accession>
<proteinExistence type="predicted"/>
<reference evidence="3" key="1">
    <citation type="journal article" date="2019" name="Emerg. Microbes Infect.">
        <title>Comprehensive subspecies identification of 175 nontuberculous mycobacteria species based on 7547 genomic profiles.</title>
        <authorList>
            <person name="Matsumoto Y."/>
            <person name="Kinjo T."/>
            <person name="Motooka D."/>
            <person name="Nabeya D."/>
            <person name="Jung N."/>
            <person name="Uechi K."/>
            <person name="Horii T."/>
            <person name="Iida T."/>
            <person name="Fujita J."/>
            <person name="Nakamura S."/>
        </authorList>
    </citation>
    <scope>NUCLEOTIDE SEQUENCE [LARGE SCALE GENOMIC DNA]</scope>
    <source>
        <strain evidence="3">JCM 13671</strain>
    </source>
</reference>
<protein>
    <recommendedName>
        <fullName evidence="2">DUF222 domain-containing protein</fullName>
    </recommendedName>
</protein>
<dbReference type="EMBL" id="AP022612">
    <property type="protein sequence ID" value="BBZ35507.1"/>
    <property type="molecule type" value="Genomic_DNA"/>
</dbReference>
<dbReference type="AlphaFoldDB" id="A0A7I7Y1P0"/>
<feature type="compositionally biased region" description="Pro residues" evidence="1">
    <location>
        <begin position="443"/>
        <end position="475"/>
    </location>
</feature>
<evidence type="ECO:0000259" key="2">
    <source>
        <dbReference type="Pfam" id="PF02720"/>
    </source>
</evidence>
<dbReference type="Pfam" id="PF02720">
    <property type="entry name" value="DUF222"/>
    <property type="match status" value="1"/>
</dbReference>